<evidence type="ECO:0000313" key="15">
    <source>
        <dbReference type="EMBL" id="CAF9933061.1"/>
    </source>
</evidence>
<name>A0A8H3FYM2_9LECA</name>
<dbReference type="Gene3D" id="3.20.20.80">
    <property type="entry name" value="Glycosidases"/>
    <property type="match status" value="1"/>
</dbReference>
<keyword evidence="10" id="KW-0624">Polysaccharide degradation</keyword>
<feature type="disulfide bond" evidence="11">
    <location>
        <begin position="63"/>
        <end position="77"/>
    </location>
</feature>
<evidence type="ECO:0000259" key="13">
    <source>
        <dbReference type="PROSITE" id="PS50941"/>
    </source>
</evidence>
<evidence type="ECO:0000259" key="14">
    <source>
        <dbReference type="PROSITE" id="PS51910"/>
    </source>
</evidence>
<reference evidence="15" key="1">
    <citation type="submission" date="2021-03" db="EMBL/GenBank/DDBJ databases">
        <authorList>
            <person name="Tagirdzhanova G."/>
        </authorList>
    </citation>
    <scope>NUCLEOTIDE SEQUENCE</scope>
</reference>
<keyword evidence="7" id="KW-0843">Virulence</keyword>
<dbReference type="InterPro" id="IPR036861">
    <property type="entry name" value="Endochitinase-like_sf"/>
</dbReference>
<dbReference type="OrthoDB" id="73875at2759"/>
<organism evidence="15 16">
    <name type="scientific">Heterodermia speciosa</name>
    <dbReference type="NCBI Taxonomy" id="116794"/>
    <lineage>
        <taxon>Eukaryota</taxon>
        <taxon>Fungi</taxon>
        <taxon>Dikarya</taxon>
        <taxon>Ascomycota</taxon>
        <taxon>Pezizomycotina</taxon>
        <taxon>Lecanoromycetes</taxon>
        <taxon>OSLEUM clade</taxon>
        <taxon>Lecanoromycetidae</taxon>
        <taxon>Caliciales</taxon>
        <taxon>Physciaceae</taxon>
        <taxon>Heterodermia</taxon>
    </lineage>
</organism>
<evidence type="ECO:0000256" key="3">
    <source>
        <dbReference type="ARBA" id="ARBA00012729"/>
    </source>
</evidence>
<evidence type="ECO:0000256" key="11">
    <source>
        <dbReference type="PROSITE-ProRule" id="PRU00261"/>
    </source>
</evidence>
<keyword evidence="6" id="KW-0146">Chitin degradation</keyword>
<keyword evidence="4 11" id="KW-0147">Chitin-binding</keyword>
<evidence type="ECO:0000256" key="8">
    <source>
        <dbReference type="ARBA" id="ARBA00023277"/>
    </source>
</evidence>
<dbReference type="InterPro" id="IPR053214">
    <property type="entry name" value="LysM12-like"/>
</dbReference>
<dbReference type="SMART" id="SM00270">
    <property type="entry name" value="ChtBD1"/>
    <property type="match status" value="1"/>
</dbReference>
<keyword evidence="5 12" id="KW-0378">Hydrolase</keyword>
<sequence length="1627" mass="178972">MTPTEDNIGACCSKKTGYCNYGPEACGTNGQSPNDVCWSNCDADAECGQFAKTAGAKCPLNVCCSEFGFCGMTEEFCTKGQGDKKGCQSNCDQPGSGASGGDVQSRIIGYYESWAHDRSCNGMDFKDIPVGALTHLYFSFGYITPGDFNVAPMDNAPASLFSDLTDMKKKNSGLKAIVALGGWTFNDNGTATQPVFSDLVGNSGNRAKFISNLLSFLREYAFDGVDFDWEYPGAPDRGGQPDDGKNFVIFLKELKDAIGKQPDPYVVSFTVPTSYWYLRWFDLKAVDHVDWVNVMSYDLHGVWDSTNPIGSHVLAHTNLTEIKQAFDLFWRNDVAANKLNLGLGFYGRSFQLSDPSCYKPGCNFKGGASPGACTKNSGTLSYKEITQVIDQNKLKPYYDKKNAVKYIVWNQDQWVSYDDEETFKQKIDFANKLGLGGLLIWSIDQDTQDLKALQAVLAPKSLKQFQKEADNADYWKDATAADCYVSDCGQSCKTGFAPITHQPCGGATAVFRHSKEADSNLCCPLDAAPDPKKCVWRGSAPSCNGRCHDGEVTVEQNRWGDGDYCEDGNKAYCCEVTNDKENKCYWTGVGKRCNSGDTALTFAGTFLETIADIVDLFPPTLIGDALEDGLDALDMDLRKEYCCPPDDAKKWTNCHWYGKPGSCYDNHCNLGHQVQLATSAYGLGESCAPRLERSRVFCCDPTGGRSPFLPVPLDHLFPHPPTGDNVDTDFDLNVDNTWGDGRSDTADDEPNDSSFGFVVITSPEELQVSLDKRDGSHWELFNCNDAVSEEEQTIQMFCTDLSENSNCDKIHLGHGVPGTILEMPQGCGPSKYAVAKSMVPSQIDPPSHVAKRHDDARPVVYDLTFDFDWRRVPRDLGDTQMRVDFSNEVGYWDSIVSKAAKNKRKRSLEELGGKHKRWLEEEWRDDAHFGALSHAELHKRWFGSDAIAWLKGFFNTNIKPEFTHNIDTTFTAKLIDETWGPCKVGGADVEAKLLAQALANVKVGTSFGFTLITKLSLPLDLSQSYLYFKNKGDVSATFTVDAIGRAKFGTGDIEIAGLENFPGATFSIPKLITVGPNFKLIGAVDAEVTLSGHLESKVQIASWDIQQTYPDQGSDWDPKGLSNPNRDGTGSFEGIKQPTFDYAVTATGQITAHLKPTFEFGIVFDKMWNVDGAKVDVVADGWVRMKAVAGSSTSGSCPFTYGIDVGADLFATVSAPSAFSWASRSFPIASIPAKAAKKGGTCPTKQKRDLYETMLGPTMVTGTNGNVSELPHALIKRAPVVGPLLSLPKSCFFCPKPEVNTKDCASIIGWEPSQVGDPDRVSKRDLSEHFHYNYFERRADKKISFCTPKITVTSPKFDSSGDIVGKIPGISTYGYTNPTDCNDFGFGLVTVPVAGQNTDRFATEHILEFQLLTIFLESLNQCPMLKEYWDPGATKWVTINGVRRSPFQWVAYQYPGSDNTYSDEFVLLDSGVNAAKEGMWGRNAINSDQTMLDYVQQTPDKSIKNLKDVLSALRYHQIPAVSTILVAQAKRVGDMFQTMETELAKNRPKYQPAGLQAAWQSWIKGRADRARTRAETYLTENMQKLIDGYGSAYQGQPQFEDAAVLRGKIEALAAAIAGKTAWANPFP</sequence>
<dbReference type="EC" id="3.2.1.14" evidence="3"/>
<dbReference type="InterPro" id="IPR011583">
    <property type="entry name" value="Chitinase_II/V-like_cat"/>
</dbReference>
<dbReference type="Pfam" id="PF00704">
    <property type="entry name" value="Glyco_hydro_18"/>
    <property type="match status" value="1"/>
</dbReference>
<dbReference type="SUPFAM" id="SSF57016">
    <property type="entry name" value="Plant lectins/antimicrobial peptides"/>
    <property type="match status" value="1"/>
</dbReference>
<dbReference type="GO" id="GO:0008061">
    <property type="term" value="F:chitin binding"/>
    <property type="evidence" value="ECO:0007669"/>
    <property type="project" value="UniProtKB-UniRule"/>
</dbReference>
<dbReference type="Pfam" id="PF00187">
    <property type="entry name" value="Chitin_bind_1"/>
    <property type="match status" value="1"/>
</dbReference>
<evidence type="ECO:0000256" key="5">
    <source>
        <dbReference type="ARBA" id="ARBA00022801"/>
    </source>
</evidence>
<dbReference type="SUPFAM" id="SSF51445">
    <property type="entry name" value="(Trans)glycosidases"/>
    <property type="match status" value="1"/>
</dbReference>
<dbReference type="GO" id="GO:0008843">
    <property type="term" value="F:endochitinase activity"/>
    <property type="evidence" value="ECO:0007669"/>
    <property type="project" value="UniProtKB-EC"/>
</dbReference>
<proteinExistence type="inferred from homology"/>
<accession>A0A8H3FYM2</accession>
<dbReference type="InterPro" id="IPR001002">
    <property type="entry name" value="Chitin-bd_1"/>
</dbReference>
<dbReference type="InterPro" id="IPR029070">
    <property type="entry name" value="Chitinase_insertion_sf"/>
</dbReference>
<dbReference type="CDD" id="cd00035">
    <property type="entry name" value="ChtBD1"/>
    <property type="match status" value="1"/>
</dbReference>
<keyword evidence="9 12" id="KW-0326">Glycosidase</keyword>
<evidence type="ECO:0000256" key="10">
    <source>
        <dbReference type="ARBA" id="ARBA00023326"/>
    </source>
</evidence>
<evidence type="ECO:0000256" key="7">
    <source>
        <dbReference type="ARBA" id="ARBA00023026"/>
    </source>
</evidence>
<dbReference type="InterPro" id="IPR017853">
    <property type="entry name" value="GH"/>
</dbReference>
<dbReference type="InterPro" id="IPR001223">
    <property type="entry name" value="Glyco_hydro18_cat"/>
</dbReference>
<dbReference type="InterPro" id="IPR001579">
    <property type="entry name" value="Glyco_hydro_18_chit_AS"/>
</dbReference>
<keyword evidence="8" id="KW-0119">Carbohydrate metabolism</keyword>
<dbReference type="PANTHER" id="PTHR47700:SF2">
    <property type="entry name" value="CHITINASE"/>
    <property type="match status" value="1"/>
</dbReference>
<comment type="catalytic activity">
    <reaction evidence="1">
        <text>Random endo-hydrolysis of N-acetyl-beta-D-glucosaminide (1-&gt;4)-beta-linkages in chitin and chitodextrins.</text>
        <dbReference type="EC" id="3.2.1.14"/>
    </reaction>
</comment>
<feature type="disulfide bond" evidence="11">
    <location>
        <begin position="87"/>
        <end position="91"/>
    </location>
</feature>
<dbReference type="Proteomes" id="UP000664521">
    <property type="component" value="Unassembled WGS sequence"/>
</dbReference>
<evidence type="ECO:0000256" key="6">
    <source>
        <dbReference type="ARBA" id="ARBA00023024"/>
    </source>
</evidence>
<feature type="domain" description="Chitin-binding type-1" evidence="13">
    <location>
        <begin position="44"/>
        <end position="93"/>
    </location>
</feature>
<comment type="caution">
    <text evidence="11">Lacks conserved residue(s) required for the propagation of feature annotation.</text>
</comment>
<feature type="domain" description="GH18" evidence="14">
    <location>
        <begin position="105"/>
        <end position="460"/>
    </location>
</feature>
<dbReference type="SMART" id="SM00636">
    <property type="entry name" value="Glyco_18"/>
    <property type="match status" value="1"/>
</dbReference>
<comment type="caution">
    <text evidence="15">The sequence shown here is derived from an EMBL/GenBank/DDBJ whole genome shotgun (WGS) entry which is preliminary data.</text>
</comment>
<dbReference type="EMBL" id="CAJPDS010000066">
    <property type="protein sequence ID" value="CAF9933061.1"/>
    <property type="molecule type" value="Genomic_DNA"/>
</dbReference>
<evidence type="ECO:0000256" key="2">
    <source>
        <dbReference type="ARBA" id="ARBA00008682"/>
    </source>
</evidence>
<evidence type="ECO:0000256" key="4">
    <source>
        <dbReference type="ARBA" id="ARBA00022669"/>
    </source>
</evidence>
<evidence type="ECO:0000256" key="12">
    <source>
        <dbReference type="RuleBase" id="RU000489"/>
    </source>
</evidence>
<dbReference type="PROSITE" id="PS50941">
    <property type="entry name" value="CHIT_BIND_I_2"/>
    <property type="match status" value="1"/>
</dbReference>
<comment type="similarity">
    <text evidence="2">Belongs to the glycosyl hydrolase 18 family. Chitinase class V subfamily.</text>
</comment>
<evidence type="ECO:0000256" key="9">
    <source>
        <dbReference type="ARBA" id="ARBA00023295"/>
    </source>
</evidence>
<gene>
    <name evidence="15" type="ORF">HETSPECPRED_008520</name>
</gene>
<evidence type="ECO:0000256" key="1">
    <source>
        <dbReference type="ARBA" id="ARBA00000822"/>
    </source>
</evidence>
<dbReference type="GO" id="GO:0006032">
    <property type="term" value="P:chitin catabolic process"/>
    <property type="evidence" value="ECO:0007669"/>
    <property type="project" value="UniProtKB-KW"/>
</dbReference>
<dbReference type="PROSITE" id="PS01095">
    <property type="entry name" value="GH18_1"/>
    <property type="match status" value="1"/>
</dbReference>
<protein>
    <recommendedName>
        <fullName evidence="3">chitinase</fullName>
        <ecNumber evidence="3">3.2.1.14</ecNumber>
    </recommendedName>
</protein>
<keyword evidence="11" id="KW-1015">Disulfide bond</keyword>
<dbReference type="Gene3D" id="3.10.50.10">
    <property type="match status" value="1"/>
</dbReference>
<dbReference type="SUPFAM" id="SSF54556">
    <property type="entry name" value="Chitinase insertion domain"/>
    <property type="match status" value="1"/>
</dbReference>
<dbReference type="PANTHER" id="PTHR47700">
    <property type="entry name" value="V CHITINASE, PUTATIVE (AFU_ORTHOLOGUE AFUA_6G13720)-RELATED"/>
    <property type="match status" value="1"/>
</dbReference>
<dbReference type="GO" id="GO:0000272">
    <property type="term" value="P:polysaccharide catabolic process"/>
    <property type="evidence" value="ECO:0007669"/>
    <property type="project" value="UniProtKB-KW"/>
</dbReference>
<evidence type="ECO:0000313" key="16">
    <source>
        <dbReference type="Proteomes" id="UP000664521"/>
    </source>
</evidence>
<dbReference type="Gene3D" id="3.30.60.10">
    <property type="entry name" value="Endochitinase-like"/>
    <property type="match status" value="1"/>
</dbReference>
<dbReference type="PROSITE" id="PS51910">
    <property type="entry name" value="GH18_2"/>
    <property type="match status" value="1"/>
</dbReference>
<feature type="disulfide bond" evidence="11">
    <location>
        <begin position="58"/>
        <end position="70"/>
    </location>
</feature>
<keyword evidence="16" id="KW-1185">Reference proteome</keyword>
<dbReference type="PROSITE" id="PS00026">
    <property type="entry name" value="CHIT_BIND_I_1"/>
    <property type="match status" value="1"/>
</dbReference>
<dbReference type="InterPro" id="IPR018371">
    <property type="entry name" value="Chitin-binding_1_CS"/>
</dbReference>